<dbReference type="EMBL" id="CP095855">
    <property type="protein sequence ID" value="UPK72798.1"/>
    <property type="molecule type" value="Genomic_DNA"/>
</dbReference>
<organism evidence="1 2">
    <name type="scientific">Chitinophaga filiformis</name>
    <name type="common">Myxococcus filiformis</name>
    <name type="synonym">Flexibacter filiformis</name>
    <dbReference type="NCBI Taxonomy" id="104663"/>
    <lineage>
        <taxon>Bacteria</taxon>
        <taxon>Pseudomonadati</taxon>
        <taxon>Bacteroidota</taxon>
        <taxon>Chitinophagia</taxon>
        <taxon>Chitinophagales</taxon>
        <taxon>Chitinophagaceae</taxon>
        <taxon>Chitinophaga</taxon>
    </lineage>
</organism>
<protein>
    <recommendedName>
        <fullName evidence="3">Lipocalin-like domain-containing protein</fullName>
    </recommendedName>
</protein>
<accession>A0ABY4I9L9</accession>
<proteinExistence type="predicted"/>
<sequence length="288" mass="32655">MRIVSKTLLLAASVALYLTSCKKTETPTEKLPLNAVGLVDSTSTDSLIARRTKLLTDSTWRYYEYFVNYSQDSAKLVFKRGKAANTINLNLNQTKFNTDGTCREITETGQQLNGTWALLNNGTQIRVTNSYGTFTSNIKELTANNFEWQSVDGATYGVEMSVFPTTDYSRTATAKITGRTWKYLAYFTNYPLASANLAYRSNRTYNPILNLSLNRINFYTDGTYKEVSETGAVSYGTWYLSNNDTRITVQQNGNYPAFTALITVLTSDRFEWNRLDNNYYYYGEQVAL</sequence>
<evidence type="ECO:0000313" key="1">
    <source>
        <dbReference type="EMBL" id="UPK72798.1"/>
    </source>
</evidence>
<gene>
    <name evidence="1" type="ORF">MYF79_16015</name>
</gene>
<reference evidence="1 2" key="1">
    <citation type="submission" date="2022-04" db="EMBL/GenBank/DDBJ databases">
        <title>The arsenic-methylating capacity of Chitinophaga filiformis YT5 during chitin decomposition.</title>
        <authorList>
            <person name="Chen G."/>
            <person name="Liang Y."/>
        </authorList>
    </citation>
    <scope>NUCLEOTIDE SEQUENCE [LARGE SCALE GENOMIC DNA]</scope>
    <source>
        <strain evidence="1 2">YT5</strain>
    </source>
</reference>
<keyword evidence="2" id="KW-1185">Reference proteome</keyword>
<evidence type="ECO:0008006" key="3">
    <source>
        <dbReference type="Google" id="ProtNLM"/>
    </source>
</evidence>
<dbReference type="RefSeq" id="WP_247814972.1">
    <property type="nucleotide sequence ID" value="NZ_CP095855.1"/>
</dbReference>
<evidence type="ECO:0000313" key="2">
    <source>
        <dbReference type="Proteomes" id="UP000830198"/>
    </source>
</evidence>
<name>A0ABY4I9L9_CHIFI</name>
<dbReference type="Proteomes" id="UP000830198">
    <property type="component" value="Chromosome"/>
</dbReference>